<evidence type="ECO:0000259" key="4">
    <source>
        <dbReference type="Pfam" id="PF02771"/>
    </source>
</evidence>
<name>A0A7W6GL90_9HYPH</name>
<evidence type="ECO:0000313" key="7">
    <source>
        <dbReference type="Proteomes" id="UP000574761"/>
    </source>
</evidence>
<sequence length="398" mass="43055">MPNLKPTAWATPSVRPIDLARLDDIVRRIAGYAPVHDAEGTFPSEAIDLLHQAGLLTASVRPEHGGTPFGIADLVRLVSSIGRGDPSAALIVLMNLQFHAGQASGSWRSVAPHLYEKILSESLDRPTLINPLRAEPDLGAPARGGLPATRARYSREGWVLCGRKMFCTGSTGLSYHLPWAVTDEAEPRVAEFLVPASSAGISIIPTWDHLGLRATQSHDIVYDQVLVPHDHIVNPEVITAETKQDARSVAPAVLLIQSLYLGVARAAQEAFARFAHQRVPANLGRSIATTEHIRSAAGRIELSIIQAESLLYHFAERMDADDETAFATVTAAKTLISASLITAVETALKTLGNPGLSRNNPLERHFRDVLCSRIHSPQEDSVLLTAGTESLRRHNPSI</sequence>
<dbReference type="PANTHER" id="PTHR43884">
    <property type="entry name" value="ACYL-COA DEHYDROGENASE"/>
    <property type="match status" value="1"/>
</dbReference>
<organism evidence="6 7">
    <name type="scientific">Mycoplana azooxidifex</name>
    <dbReference type="NCBI Taxonomy" id="1636188"/>
    <lineage>
        <taxon>Bacteria</taxon>
        <taxon>Pseudomonadati</taxon>
        <taxon>Pseudomonadota</taxon>
        <taxon>Alphaproteobacteria</taxon>
        <taxon>Hyphomicrobiales</taxon>
        <taxon>Rhizobiaceae</taxon>
        <taxon>Mycoplana</taxon>
    </lineage>
</organism>
<evidence type="ECO:0000259" key="5">
    <source>
        <dbReference type="Pfam" id="PF08028"/>
    </source>
</evidence>
<dbReference type="Gene3D" id="1.10.540.10">
    <property type="entry name" value="Acyl-CoA dehydrogenase/oxidase, N-terminal domain"/>
    <property type="match status" value="1"/>
</dbReference>
<dbReference type="InterPro" id="IPR013107">
    <property type="entry name" value="Acyl-CoA_DH_C"/>
</dbReference>
<dbReference type="Proteomes" id="UP000574761">
    <property type="component" value="Unassembled WGS sequence"/>
</dbReference>
<evidence type="ECO:0000259" key="3">
    <source>
        <dbReference type="Pfam" id="PF02770"/>
    </source>
</evidence>
<evidence type="ECO:0000256" key="1">
    <source>
        <dbReference type="ARBA" id="ARBA00022630"/>
    </source>
</evidence>
<feature type="domain" description="Acyl-CoA dehydrogenase C-terminal" evidence="5">
    <location>
        <begin position="258"/>
        <end position="376"/>
    </location>
</feature>
<dbReference type="InterPro" id="IPR036250">
    <property type="entry name" value="AcylCo_DH-like_C"/>
</dbReference>
<dbReference type="GO" id="GO:0050660">
    <property type="term" value="F:flavin adenine dinucleotide binding"/>
    <property type="evidence" value="ECO:0007669"/>
    <property type="project" value="InterPro"/>
</dbReference>
<dbReference type="Gene3D" id="1.20.140.10">
    <property type="entry name" value="Butyryl-CoA Dehydrogenase, subunit A, domain 3"/>
    <property type="match status" value="1"/>
</dbReference>
<keyword evidence="1" id="KW-0285">Flavoprotein</keyword>
<dbReference type="AlphaFoldDB" id="A0A7W6GL90"/>
<dbReference type="RefSeq" id="WP_183805318.1">
    <property type="nucleotide sequence ID" value="NZ_JACIEE010000005.1"/>
</dbReference>
<dbReference type="Gene3D" id="2.40.110.10">
    <property type="entry name" value="Butyryl-CoA Dehydrogenase, subunit A, domain 2"/>
    <property type="match status" value="1"/>
</dbReference>
<keyword evidence="2" id="KW-0560">Oxidoreductase</keyword>
<dbReference type="PIRSF" id="PIRSF016578">
    <property type="entry name" value="HsaA"/>
    <property type="match status" value="1"/>
</dbReference>
<dbReference type="PANTHER" id="PTHR43884:SF25">
    <property type="entry name" value="ACYL-COA DEHYDROGENASE YDBM-RELATED"/>
    <property type="match status" value="1"/>
</dbReference>
<dbReference type="Pfam" id="PF02770">
    <property type="entry name" value="Acyl-CoA_dh_M"/>
    <property type="match status" value="1"/>
</dbReference>
<evidence type="ECO:0000256" key="2">
    <source>
        <dbReference type="ARBA" id="ARBA00023002"/>
    </source>
</evidence>
<comment type="caution">
    <text evidence="6">The sequence shown here is derived from an EMBL/GenBank/DDBJ whole genome shotgun (WGS) entry which is preliminary data.</text>
</comment>
<dbReference type="SUPFAM" id="SSF56645">
    <property type="entry name" value="Acyl-CoA dehydrogenase NM domain-like"/>
    <property type="match status" value="1"/>
</dbReference>
<reference evidence="6 7" key="1">
    <citation type="submission" date="2020-08" db="EMBL/GenBank/DDBJ databases">
        <title>Genomic Encyclopedia of Type Strains, Phase IV (KMG-IV): sequencing the most valuable type-strain genomes for metagenomic binning, comparative biology and taxonomic classification.</title>
        <authorList>
            <person name="Goeker M."/>
        </authorList>
    </citation>
    <scope>NUCLEOTIDE SEQUENCE [LARGE SCALE GENOMIC DNA]</scope>
    <source>
        <strain evidence="6 7">DSM 100211</strain>
    </source>
</reference>
<keyword evidence="7" id="KW-1185">Reference proteome</keyword>
<dbReference type="InterPro" id="IPR037069">
    <property type="entry name" value="AcylCoA_DH/ox_N_sf"/>
</dbReference>
<feature type="domain" description="Acyl-CoA oxidase/dehydrogenase middle" evidence="3">
    <location>
        <begin position="134"/>
        <end position="225"/>
    </location>
</feature>
<dbReference type="GO" id="GO:0003995">
    <property type="term" value="F:acyl-CoA dehydrogenase activity"/>
    <property type="evidence" value="ECO:0007669"/>
    <property type="project" value="TreeGrafter"/>
</dbReference>
<dbReference type="InterPro" id="IPR013786">
    <property type="entry name" value="AcylCoA_DH/ox_N"/>
</dbReference>
<dbReference type="InterPro" id="IPR046373">
    <property type="entry name" value="Acyl-CoA_Oxase/DH_mid-dom_sf"/>
</dbReference>
<accession>A0A7W6GL90</accession>
<dbReference type="EMBL" id="JACIEE010000005">
    <property type="protein sequence ID" value="MBB3977674.1"/>
    <property type="molecule type" value="Genomic_DNA"/>
</dbReference>
<dbReference type="Pfam" id="PF02771">
    <property type="entry name" value="Acyl-CoA_dh_N"/>
    <property type="match status" value="1"/>
</dbReference>
<dbReference type="Pfam" id="PF08028">
    <property type="entry name" value="Acyl-CoA_dh_2"/>
    <property type="match status" value="1"/>
</dbReference>
<feature type="domain" description="Acyl-CoA dehydrogenase/oxidase N-terminal" evidence="4">
    <location>
        <begin position="28"/>
        <end position="95"/>
    </location>
</feature>
<proteinExistence type="predicted"/>
<dbReference type="InterPro" id="IPR006091">
    <property type="entry name" value="Acyl-CoA_Oxase/DH_mid-dom"/>
</dbReference>
<evidence type="ECO:0000313" key="6">
    <source>
        <dbReference type="EMBL" id="MBB3977674.1"/>
    </source>
</evidence>
<dbReference type="SUPFAM" id="SSF47203">
    <property type="entry name" value="Acyl-CoA dehydrogenase C-terminal domain-like"/>
    <property type="match status" value="1"/>
</dbReference>
<dbReference type="CDD" id="cd00567">
    <property type="entry name" value="ACAD"/>
    <property type="match status" value="1"/>
</dbReference>
<protein>
    <submittedName>
        <fullName evidence="6">Alkylation response protein AidB-like acyl-CoA dehydrogenase</fullName>
    </submittedName>
</protein>
<dbReference type="InterPro" id="IPR009100">
    <property type="entry name" value="AcylCoA_DH/oxidase_NM_dom_sf"/>
</dbReference>
<gene>
    <name evidence="6" type="ORF">GGQ64_002880</name>
</gene>